<reference evidence="1 2" key="1">
    <citation type="journal article" date="2014" name="Genome Announc.">
        <title>Draft Genome Sequence of Lysobacter capsici AZ78, a Bacterium Antagonistic to Plant-Pathogenic Oomycetes.</title>
        <authorList>
            <person name="Puopolo G."/>
            <person name="Sonego P."/>
            <person name="Engelen K."/>
            <person name="Pertot I."/>
        </authorList>
    </citation>
    <scope>NUCLEOTIDE SEQUENCE [LARGE SCALE GENOMIC DNA]</scope>
    <source>
        <strain evidence="1 2">AZ78</strain>
    </source>
</reference>
<organism evidence="1 2">
    <name type="scientific">Lysobacter capsici AZ78</name>
    <dbReference type="NCBI Taxonomy" id="1444315"/>
    <lineage>
        <taxon>Bacteria</taxon>
        <taxon>Pseudomonadati</taxon>
        <taxon>Pseudomonadota</taxon>
        <taxon>Gammaproteobacteria</taxon>
        <taxon>Lysobacterales</taxon>
        <taxon>Lysobacteraceae</taxon>
        <taxon>Lysobacter</taxon>
    </lineage>
</organism>
<proteinExistence type="predicted"/>
<gene>
    <name evidence="1" type="ORF">AZ78_5179</name>
</gene>
<dbReference type="EMBL" id="JAJA02000003">
    <property type="protein sequence ID" value="KWS02046.1"/>
    <property type="molecule type" value="Genomic_DNA"/>
</dbReference>
<evidence type="ECO:0000313" key="2">
    <source>
        <dbReference type="Proteomes" id="UP000023435"/>
    </source>
</evidence>
<sequence>MLEVAQGYVRHGQGASVGSVRCRTRGAPLSFCLRVWKRRCGQAAV</sequence>
<accession>A0A125TZG2</accession>
<evidence type="ECO:0000313" key="1">
    <source>
        <dbReference type="EMBL" id="KWS02046.1"/>
    </source>
</evidence>
<dbReference type="AlphaFoldDB" id="A0A125TZG2"/>
<name>A0A125TZG2_9GAMM</name>
<keyword evidence="2" id="KW-1185">Reference proteome</keyword>
<dbReference type="Proteomes" id="UP000023435">
    <property type="component" value="Unassembled WGS sequence"/>
</dbReference>
<comment type="caution">
    <text evidence="1">The sequence shown here is derived from an EMBL/GenBank/DDBJ whole genome shotgun (WGS) entry which is preliminary data.</text>
</comment>
<protein>
    <submittedName>
        <fullName evidence="1">Uncharacterized protein</fullName>
    </submittedName>
</protein>